<gene>
    <name evidence="2" type="ORF">M1L60_41665</name>
</gene>
<proteinExistence type="predicted"/>
<protein>
    <recommendedName>
        <fullName evidence="4">Serine/threonine protein kinase</fullName>
    </recommendedName>
</protein>
<organism evidence="2 3">
    <name type="scientific">Paractinoplanes aksuensis</name>
    <dbReference type="NCBI Taxonomy" id="2939490"/>
    <lineage>
        <taxon>Bacteria</taxon>
        <taxon>Bacillati</taxon>
        <taxon>Actinomycetota</taxon>
        <taxon>Actinomycetes</taxon>
        <taxon>Micromonosporales</taxon>
        <taxon>Micromonosporaceae</taxon>
        <taxon>Paractinoplanes</taxon>
    </lineage>
</organism>
<evidence type="ECO:0008006" key="4">
    <source>
        <dbReference type="Google" id="ProtNLM"/>
    </source>
</evidence>
<feature type="region of interest" description="Disordered" evidence="1">
    <location>
        <begin position="21"/>
        <end position="45"/>
    </location>
</feature>
<sequence length="45" mass="4958">MTHDARLVAGRYRLGRALGRGGMGAVRQAHDDVSTDTYERVSRTP</sequence>
<evidence type="ECO:0000313" key="2">
    <source>
        <dbReference type="EMBL" id="MCO8277103.1"/>
    </source>
</evidence>
<dbReference type="Gene3D" id="3.30.200.20">
    <property type="entry name" value="Phosphorylase Kinase, domain 1"/>
    <property type="match status" value="1"/>
</dbReference>
<evidence type="ECO:0000313" key="3">
    <source>
        <dbReference type="Proteomes" id="UP001523369"/>
    </source>
</evidence>
<dbReference type="Proteomes" id="UP001523369">
    <property type="component" value="Unassembled WGS sequence"/>
</dbReference>
<accession>A0ABT1E1Y6</accession>
<name>A0ABT1E1Y6_9ACTN</name>
<keyword evidence="3" id="KW-1185">Reference proteome</keyword>
<comment type="caution">
    <text evidence="2">The sequence shown here is derived from an EMBL/GenBank/DDBJ whole genome shotgun (WGS) entry which is preliminary data.</text>
</comment>
<feature type="compositionally biased region" description="Basic and acidic residues" evidence="1">
    <location>
        <begin position="28"/>
        <end position="45"/>
    </location>
</feature>
<dbReference type="EMBL" id="JAMYJR010000053">
    <property type="protein sequence ID" value="MCO8277103.1"/>
    <property type="molecule type" value="Genomic_DNA"/>
</dbReference>
<evidence type="ECO:0000256" key="1">
    <source>
        <dbReference type="SAM" id="MobiDB-lite"/>
    </source>
</evidence>
<reference evidence="2 3" key="1">
    <citation type="submission" date="2022-06" db="EMBL/GenBank/DDBJ databases">
        <title>New Species of the Genus Actinoplanes, ActinopZanes ferrugineus.</title>
        <authorList>
            <person name="Ding P."/>
        </authorList>
    </citation>
    <scope>NUCLEOTIDE SEQUENCE [LARGE SCALE GENOMIC DNA]</scope>
    <source>
        <strain evidence="2 3">TRM88003</strain>
    </source>
</reference>
<dbReference type="RefSeq" id="WP_253243118.1">
    <property type="nucleotide sequence ID" value="NZ_JAMYJR010000053.1"/>
</dbReference>